<sequence>MFDALGFDKRDLILTLFDSAIAGIEKEIGKAVVSVKNLKSGETKSLTVVLLGSDGETLYGHDGRATALKIRLSMHNISSAKVFDKTGKEASRIIAGSDKVHSHFKACRLLGGEYSLKLCLSQFDPSLPENPHREFRVFVSDNIVTAITQRHGNIFFAELGDEDTRMGFFMRMMNFFYLDVQHEMRDATYQRYILDLYIVPPSVSDDIAEHCKILCVKPFHESVDAVLFSWKNLVDRSTLESGAILPYGVQQYIEMDDEQVVPNVEMRVRLEPLDDPLGSLSTLWNTSLKELVKDLGLEDPNLAGQNDAIDGTDDAALMQKAIDLRAQQKSSACSVS</sequence>
<accession>A0A7S0YVI7</accession>
<protein>
    <submittedName>
        <fullName evidence="2">Uncharacterized protein</fullName>
    </submittedName>
</protein>
<organism evidence="2">
    <name type="scientific">Hemiselmis tepida</name>
    <dbReference type="NCBI Taxonomy" id="464990"/>
    <lineage>
        <taxon>Eukaryota</taxon>
        <taxon>Cryptophyceae</taxon>
        <taxon>Cryptomonadales</taxon>
        <taxon>Hemiselmidaceae</taxon>
        <taxon>Hemiselmis</taxon>
    </lineage>
</organism>
<gene>
    <name evidence="2" type="ORF">HTEP1355_LOCUS8843</name>
</gene>
<proteinExistence type="inferred from homology"/>
<reference evidence="2" key="1">
    <citation type="submission" date="2021-01" db="EMBL/GenBank/DDBJ databases">
        <authorList>
            <person name="Corre E."/>
            <person name="Pelletier E."/>
            <person name="Niang G."/>
            <person name="Scheremetjew M."/>
            <person name="Finn R."/>
            <person name="Kale V."/>
            <person name="Holt S."/>
            <person name="Cochrane G."/>
            <person name="Meng A."/>
            <person name="Brown T."/>
            <person name="Cohen L."/>
        </authorList>
    </citation>
    <scope>NUCLEOTIDE SEQUENCE</scope>
    <source>
        <strain evidence="2">CCMP443</strain>
    </source>
</reference>
<dbReference type="PANTHER" id="PTHR15323">
    <property type="entry name" value="D123 PROTEIN"/>
    <property type="match status" value="1"/>
</dbReference>
<dbReference type="Pfam" id="PF07065">
    <property type="entry name" value="D123"/>
    <property type="match status" value="1"/>
</dbReference>
<dbReference type="AlphaFoldDB" id="A0A7S0YVI7"/>
<name>A0A7S0YVI7_9CRYP</name>
<dbReference type="InterPro" id="IPR009772">
    <property type="entry name" value="CDC123"/>
</dbReference>
<dbReference type="EMBL" id="HBFN01015305">
    <property type="protein sequence ID" value="CAD8795204.1"/>
    <property type="molecule type" value="Transcribed_RNA"/>
</dbReference>
<evidence type="ECO:0000256" key="1">
    <source>
        <dbReference type="ARBA" id="ARBA00011047"/>
    </source>
</evidence>
<comment type="similarity">
    <text evidence="1">Belongs to the CDC123 family.</text>
</comment>
<dbReference type="PANTHER" id="PTHR15323:SF6">
    <property type="entry name" value="CELL DIVISION CYCLE PROTEIN 123 HOMOLOG"/>
    <property type="match status" value="1"/>
</dbReference>
<evidence type="ECO:0000313" key="2">
    <source>
        <dbReference type="EMBL" id="CAD8795204.1"/>
    </source>
</evidence>
<dbReference type="GO" id="GO:0005737">
    <property type="term" value="C:cytoplasm"/>
    <property type="evidence" value="ECO:0007669"/>
    <property type="project" value="TreeGrafter"/>
</dbReference>